<protein>
    <submittedName>
        <fullName evidence="2">WSC domain-containing protein 2</fullName>
    </submittedName>
</protein>
<dbReference type="PANTHER" id="PTHR45964:SF7">
    <property type="entry name" value="SIALATE:O-SULFOTRANSFERASE 2"/>
    <property type="match status" value="1"/>
</dbReference>
<keyword evidence="3" id="KW-1185">Reference proteome</keyword>
<gene>
    <name evidence="2" type="ORF">SUZIE_188925</name>
</gene>
<accession>A0AA41T398</accession>
<evidence type="ECO:0000313" key="3">
    <source>
        <dbReference type="Proteomes" id="UP001166674"/>
    </source>
</evidence>
<sequence>MAEFNCKYGGLIGFATHVHWKGKERPEFVHNYAPWWATHTLDWLKFGKKVLVVHFQDLKQDLFVQLGHMVRLLGVAVREHRLLCVESQKDGNIKSSGLLRLEYDPYMTHMWCSISAYIKKVDAALQGCNLTSVPDDFYPG</sequence>
<dbReference type="Proteomes" id="UP001166674">
    <property type="component" value="Unassembled WGS sequence"/>
</dbReference>
<evidence type="ECO:0000256" key="1">
    <source>
        <dbReference type="ARBA" id="ARBA00010236"/>
    </source>
</evidence>
<name>A0AA41T398_SCICA</name>
<dbReference type="InterPro" id="IPR027417">
    <property type="entry name" value="P-loop_NTPase"/>
</dbReference>
<dbReference type="SUPFAM" id="SSF52540">
    <property type="entry name" value="P-loop containing nucleoside triphosphate hydrolases"/>
    <property type="match status" value="1"/>
</dbReference>
<dbReference type="Gene3D" id="3.40.50.300">
    <property type="entry name" value="P-loop containing nucleotide triphosphate hydrolases"/>
    <property type="match status" value="1"/>
</dbReference>
<reference evidence="2" key="1">
    <citation type="submission" date="2020-03" db="EMBL/GenBank/DDBJ databases">
        <title>Studies in the Genomics of Life Span.</title>
        <authorList>
            <person name="Glass D."/>
        </authorList>
    </citation>
    <scope>NUCLEOTIDE SEQUENCE</scope>
    <source>
        <strain evidence="2">SUZIE</strain>
        <tissue evidence="2">Muscle</tissue>
    </source>
</reference>
<organism evidence="2 3">
    <name type="scientific">Sciurus carolinensis</name>
    <name type="common">Eastern gray squirrel</name>
    <dbReference type="NCBI Taxonomy" id="30640"/>
    <lineage>
        <taxon>Eukaryota</taxon>
        <taxon>Metazoa</taxon>
        <taxon>Chordata</taxon>
        <taxon>Craniata</taxon>
        <taxon>Vertebrata</taxon>
        <taxon>Euteleostomi</taxon>
        <taxon>Mammalia</taxon>
        <taxon>Eutheria</taxon>
        <taxon>Euarchontoglires</taxon>
        <taxon>Glires</taxon>
        <taxon>Rodentia</taxon>
        <taxon>Sciuromorpha</taxon>
        <taxon>Sciuridae</taxon>
        <taxon>Sciurinae</taxon>
        <taxon>Sciurini</taxon>
        <taxon>Sciurus</taxon>
    </lineage>
</organism>
<dbReference type="InterPro" id="IPR051589">
    <property type="entry name" value="Sialate-O-sulfotransferase"/>
</dbReference>
<dbReference type="EMBL" id="JAATJV010410606">
    <property type="protein sequence ID" value="MBZ3886633.1"/>
    <property type="molecule type" value="Genomic_DNA"/>
</dbReference>
<evidence type="ECO:0000313" key="2">
    <source>
        <dbReference type="EMBL" id="MBZ3886633.1"/>
    </source>
</evidence>
<comment type="similarity">
    <text evidence="1">Belongs to the WSCD family.</text>
</comment>
<dbReference type="AlphaFoldDB" id="A0AA41T398"/>
<proteinExistence type="inferred from homology"/>
<dbReference type="PANTHER" id="PTHR45964">
    <property type="entry name" value="WSCD FAMILY MEMBER CG9164"/>
    <property type="match status" value="1"/>
</dbReference>
<comment type="caution">
    <text evidence="2">The sequence shown here is derived from an EMBL/GenBank/DDBJ whole genome shotgun (WGS) entry which is preliminary data.</text>
</comment>